<organism evidence="1 2">
    <name type="scientific">Periplaneta americana</name>
    <name type="common">American cockroach</name>
    <name type="synonym">Blatta americana</name>
    <dbReference type="NCBI Taxonomy" id="6978"/>
    <lineage>
        <taxon>Eukaryota</taxon>
        <taxon>Metazoa</taxon>
        <taxon>Ecdysozoa</taxon>
        <taxon>Arthropoda</taxon>
        <taxon>Hexapoda</taxon>
        <taxon>Insecta</taxon>
        <taxon>Pterygota</taxon>
        <taxon>Neoptera</taxon>
        <taxon>Polyneoptera</taxon>
        <taxon>Dictyoptera</taxon>
        <taxon>Blattodea</taxon>
        <taxon>Blattoidea</taxon>
        <taxon>Blattidae</taxon>
        <taxon>Blattinae</taxon>
        <taxon>Periplaneta</taxon>
    </lineage>
</organism>
<gene>
    <name evidence="1" type="ORF">ANN_23635</name>
</gene>
<proteinExistence type="predicted"/>
<sequence>MQRKRKFYQILTSVVFTKVKAIGPSLTLYQVTKYTSITSVTSYVDEIIGDHQCDFREYAIRNVQENREGLEFNVLHHLCLFLLMTNILGKNLQTIRNNRKFYLKQFSIMKGASLSGTQGQYRKAESRLVIVSRQRHPSLRVLKHQDISIFLYELDFEYV</sequence>
<evidence type="ECO:0000313" key="2">
    <source>
        <dbReference type="Proteomes" id="UP001148838"/>
    </source>
</evidence>
<name>A0ABQ8SMQ2_PERAM</name>
<protein>
    <submittedName>
        <fullName evidence="1">Uncharacterized protein</fullName>
    </submittedName>
</protein>
<dbReference type="Proteomes" id="UP001148838">
    <property type="component" value="Unassembled WGS sequence"/>
</dbReference>
<dbReference type="EMBL" id="JAJSOF020000025">
    <property type="protein sequence ID" value="KAJ4435061.1"/>
    <property type="molecule type" value="Genomic_DNA"/>
</dbReference>
<accession>A0ABQ8SMQ2</accession>
<comment type="caution">
    <text evidence="1">The sequence shown here is derived from an EMBL/GenBank/DDBJ whole genome shotgun (WGS) entry which is preliminary data.</text>
</comment>
<keyword evidence="2" id="KW-1185">Reference proteome</keyword>
<evidence type="ECO:0000313" key="1">
    <source>
        <dbReference type="EMBL" id="KAJ4435061.1"/>
    </source>
</evidence>
<reference evidence="1 2" key="1">
    <citation type="journal article" date="2022" name="Allergy">
        <title>Genome assembly and annotation of Periplaneta americana reveal a comprehensive cockroach allergen profile.</title>
        <authorList>
            <person name="Wang L."/>
            <person name="Xiong Q."/>
            <person name="Saelim N."/>
            <person name="Wang L."/>
            <person name="Nong W."/>
            <person name="Wan A.T."/>
            <person name="Shi M."/>
            <person name="Liu X."/>
            <person name="Cao Q."/>
            <person name="Hui J.H.L."/>
            <person name="Sookrung N."/>
            <person name="Leung T.F."/>
            <person name="Tungtrongchitr A."/>
            <person name="Tsui S.K.W."/>
        </authorList>
    </citation>
    <scope>NUCLEOTIDE SEQUENCE [LARGE SCALE GENOMIC DNA]</scope>
    <source>
        <strain evidence="1">PWHHKU_190912</strain>
    </source>
</reference>